<dbReference type="HOGENOM" id="CLU_739662_0_0_1"/>
<dbReference type="RefSeq" id="XP_013269344.1">
    <property type="nucleotide sequence ID" value="XM_013413890.1"/>
</dbReference>
<gene>
    <name evidence="2" type="ORF">Z518_08147</name>
</gene>
<proteinExistence type="predicted"/>
<dbReference type="EMBL" id="KN847480">
    <property type="protein sequence ID" value="KIX02208.1"/>
    <property type="molecule type" value="Genomic_DNA"/>
</dbReference>
<feature type="compositionally biased region" description="Low complexity" evidence="1">
    <location>
        <begin position="238"/>
        <end position="255"/>
    </location>
</feature>
<accession>A0A0D2GV96</accession>
<name>A0A0D2GV96_9EURO</name>
<evidence type="ECO:0000313" key="2">
    <source>
        <dbReference type="EMBL" id="KIX02208.1"/>
    </source>
</evidence>
<dbReference type="OrthoDB" id="4120989at2759"/>
<keyword evidence="3" id="KW-1185">Reference proteome</keyword>
<dbReference type="GeneID" id="25296218"/>
<protein>
    <submittedName>
        <fullName evidence="2">Rhinocladiella mackenziei CBS 650.93 unplaced genomic scaffold supercont1.6, whole genome shotgun sequence</fullName>
    </submittedName>
</protein>
<dbReference type="STRING" id="1442369.A0A0D2GV96"/>
<evidence type="ECO:0000313" key="3">
    <source>
        <dbReference type="Proteomes" id="UP000053617"/>
    </source>
</evidence>
<dbReference type="AlphaFoldDB" id="A0A0D2GV96"/>
<reference evidence="2 3" key="1">
    <citation type="submission" date="2015-01" db="EMBL/GenBank/DDBJ databases">
        <title>The Genome Sequence of Rhinocladiella mackenzie CBS 650.93.</title>
        <authorList>
            <consortium name="The Broad Institute Genomics Platform"/>
            <person name="Cuomo C."/>
            <person name="de Hoog S."/>
            <person name="Gorbushina A."/>
            <person name="Stielow B."/>
            <person name="Teixiera M."/>
            <person name="Abouelleil A."/>
            <person name="Chapman S.B."/>
            <person name="Priest M."/>
            <person name="Young S.K."/>
            <person name="Wortman J."/>
            <person name="Nusbaum C."/>
            <person name="Birren B."/>
        </authorList>
    </citation>
    <scope>NUCLEOTIDE SEQUENCE [LARGE SCALE GENOMIC DNA]</scope>
    <source>
        <strain evidence="2 3">CBS 650.93</strain>
    </source>
</reference>
<dbReference type="Proteomes" id="UP000053617">
    <property type="component" value="Unassembled WGS sequence"/>
</dbReference>
<sequence>MPGRSTHVPQRPTTDVYTRFSALENSEHVSKIVVYAFGAFDRYYICWMEKSGTYHQERQGLPKRLDEWLFPADGTTRDLPTLQVSLGHNDEFFAFDKFDRISNINNELRDSSSRISFWQTYAGAAPKLTLRRKSNTFSHSDMAGEPVPLSLKRASHPTKLRPRSVATIEVTPSKALQTGSLVRSSQGGAAVQRLPLTKHLSYSDAAVQTESVVIPDTSAIEDLGSDITKQMLARPPRSHTTSVSSLTSLLSNSSTETHKSDSSFSSSSSKGCRNPVYMGAMHQYFRDKEYRLGDALIRGSGSNTSLA</sequence>
<feature type="region of interest" description="Disordered" evidence="1">
    <location>
        <begin position="232"/>
        <end position="272"/>
    </location>
</feature>
<dbReference type="VEuPathDB" id="FungiDB:Z518_08147"/>
<evidence type="ECO:0000256" key="1">
    <source>
        <dbReference type="SAM" id="MobiDB-lite"/>
    </source>
</evidence>
<organism evidence="2 3">
    <name type="scientific">Rhinocladiella mackenziei CBS 650.93</name>
    <dbReference type="NCBI Taxonomy" id="1442369"/>
    <lineage>
        <taxon>Eukaryota</taxon>
        <taxon>Fungi</taxon>
        <taxon>Dikarya</taxon>
        <taxon>Ascomycota</taxon>
        <taxon>Pezizomycotina</taxon>
        <taxon>Eurotiomycetes</taxon>
        <taxon>Chaetothyriomycetidae</taxon>
        <taxon>Chaetothyriales</taxon>
        <taxon>Herpotrichiellaceae</taxon>
        <taxon>Rhinocladiella</taxon>
    </lineage>
</organism>